<evidence type="ECO:0000256" key="1">
    <source>
        <dbReference type="SAM" id="MobiDB-lite"/>
    </source>
</evidence>
<evidence type="ECO:0000313" key="3">
    <source>
        <dbReference type="Proteomes" id="UP000008062"/>
    </source>
</evidence>
<organism evidence="2 3">
    <name type="scientific">Zymoseptoria tritici (strain CBS 115943 / IPO323)</name>
    <name type="common">Speckled leaf blotch fungus</name>
    <name type="synonym">Septoria tritici</name>
    <dbReference type="NCBI Taxonomy" id="336722"/>
    <lineage>
        <taxon>Eukaryota</taxon>
        <taxon>Fungi</taxon>
        <taxon>Dikarya</taxon>
        <taxon>Ascomycota</taxon>
        <taxon>Pezizomycotina</taxon>
        <taxon>Dothideomycetes</taxon>
        <taxon>Dothideomycetidae</taxon>
        <taxon>Mycosphaerellales</taxon>
        <taxon>Mycosphaerellaceae</taxon>
        <taxon>Zymoseptoria</taxon>
    </lineage>
</organism>
<proteinExistence type="predicted"/>
<accession>F9X4X6</accession>
<dbReference type="EMBL" id="CM001197">
    <property type="protein sequence ID" value="EGP90186.1"/>
    <property type="molecule type" value="Genomic_DNA"/>
</dbReference>
<dbReference type="InParanoid" id="F9X4X6"/>
<evidence type="ECO:0000313" key="2">
    <source>
        <dbReference type="EMBL" id="EGP90186.1"/>
    </source>
</evidence>
<gene>
    <name evidence="2" type="ORF">MYCGRDRAFT_103509</name>
</gene>
<dbReference type="Proteomes" id="UP000008062">
    <property type="component" value="Chromosome 2"/>
</dbReference>
<feature type="region of interest" description="Disordered" evidence="1">
    <location>
        <begin position="52"/>
        <end position="74"/>
    </location>
</feature>
<name>F9X4X6_ZYMTI</name>
<reference evidence="2 3" key="1">
    <citation type="journal article" date="2011" name="PLoS Genet.">
        <title>Finished genome of the fungal wheat pathogen Mycosphaerella graminicola reveals dispensome structure, chromosome plasticity, and stealth pathogenesis.</title>
        <authorList>
            <person name="Goodwin S.B."/>
            <person name="Ben M'barek S."/>
            <person name="Dhillon B."/>
            <person name="Wittenberg A.H.J."/>
            <person name="Crane C.F."/>
            <person name="Hane J.K."/>
            <person name="Foster A.J."/>
            <person name="Van der Lee T.A.J."/>
            <person name="Grimwood J."/>
            <person name="Aerts A."/>
            <person name="Antoniw J."/>
            <person name="Bailey A."/>
            <person name="Bluhm B."/>
            <person name="Bowler J."/>
            <person name="Bristow J."/>
            <person name="van der Burgt A."/>
            <person name="Canto-Canche B."/>
            <person name="Churchill A.C.L."/>
            <person name="Conde-Ferraez L."/>
            <person name="Cools H.J."/>
            <person name="Coutinho P.M."/>
            <person name="Csukai M."/>
            <person name="Dehal P."/>
            <person name="De Wit P."/>
            <person name="Donzelli B."/>
            <person name="van de Geest H.C."/>
            <person name="van Ham R.C.H.J."/>
            <person name="Hammond-Kosack K.E."/>
            <person name="Henrissat B."/>
            <person name="Kilian A."/>
            <person name="Kobayashi A.K."/>
            <person name="Koopmann E."/>
            <person name="Kourmpetis Y."/>
            <person name="Kuzniar A."/>
            <person name="Lindquist E."/>
            <person name="Lombard V."/>
            <person name="Maliepaard C."/>
            <person name="Martins N."/>
            <person name="Mehrabi R."/>
            <person name="Nap J.P.H."/>
            <person name="Ponomarenko A."/>
            <person name="Rudd J.J."/>
            <person name="Salamov A."/>
            <person name="Schmutz J."/>
            <person name="Schouten H.J."/>
            <person name="Shapiro H."/>
            <person name="Stergiopoulos I."/>
            <person name="Torriani S.F.F."/>
            <person name="Tu H."/>
            <person name="de Vries R.P."/>
            <person name="Waalwijk C."/>
            <person name="Ware S.B."/>
            <person name="Wiebenga A."/>
            <person name="Zwiers L.-H."/>
            <person name="Oliver R.P."/>
            <person name="Grigoriev I.V."/>
            <person name="Kema G.H.J."/>
        </authorList>
    </citation>
    <scope>NUCLEOTIDE SEQUENCE [LARGE SCALE GENOMIC DNA]</scope>
    <source>
        <strain evidence="3">CBS 115943 / IPO323</strain>
    </source>
</reference>
<dbReference type="HOGENOM" id="CLU_2110859_0_0_1"/>
<dbReference type="GeneID" id="13400487"/>
<keyword evidence="3" id="KW-1185">Reference proteome</keyword>
<dbReference type="KEGG" id="ztr:MYCGRDRAFT_103509"/>
<dbReference type="AlphaFoldDB" id="F9X4X6"/>
<sequence length="115" mass="12285">MPLLPADMVRDYVPAASTRRVKENETDPDTDAAKMESLRNCLVAMQSRAAKPIQCTPMKNRGGTSKSGGSGSRSLDAHGDALLFNTTPYPIGHPNSACIHGDMDRGYTGDPSCTM</sequence>
<dbReference type="RefSeq" id="XP_003855210.1">
    <property type="nucleotide sequence ID" value="XM_003855162.1"/>
</dbReference>
<protein>
    <submittedName>
        <fullName evidence="2">Uncharacterized protein</fullName>
    </submittedName>
</protein>